<keyword evidence="1" id="KW-1133">Transmembrane helix</keyword>
<proteinExistence type="predicted"/>
<keyword evidence="3" id="KW-1185">Reference proteome</keyword>
<evidence type="ECO:0000256" key="1">
    <source>
        <dbReference type="SAM" id="Phobius"/>
    </source>
</evidence>
<name>A0A6I8LT79_9PSEU</name>
<accession>A0A6I8LT79</accession>
<dbReference type="RefSeq" id="WP_155543344.1">
    <property type="nucleotide sequence ID" value="NZ_CABVGP010000001.1"/>
</dbReference>
<keyword evidence="1" id="KW-0472">Membrane</keyword>
<feature type="transmembrane region" description="Helical" evidence="1">
    <location>
        <begin position="6"/>
        <end position="27"/>
    </location>
</feature>
<dbReference type="Proteomes" id="UP000399805">
    <property type="component" value="Unassembled WGS sequence"/>
</dbReference>
<dbReference type="AlphaFoldDB" id="A0A6I8LT79"/>
<keyword evidence="1" id="KW-0812">Transmembrane</keyword>
<sequence length="77" mass="8422">MDADLIISLVTAAAASGLVKAVASIGLEWQRRRKRKKIKISRDGEPAEIDLDEPEQARIYAAEYLSRHGKKESGGGE</sequence>
<gene>
    <name evidence="2" type="ORF">AA23TX_03330</name>
</gene>
<dbReference type="EMBL" id="CABVGP010000001">
    <property type="protein sequence ID" value="VVJ18309.1"/>
    <property type="molecule type" value="Genomic_DNA"/>
</dbReference>
<evidence type="ECO:0000313" key="3">
    <source>
        <dbReference type="Proteomes" id="UP000399805"/>
    </source>
</evidence>
<protein>
    <submittedName>
        <fullName evidence="2">Uncharacterized protein</fullName>
    </submittedName>
</protein>
<reference evidence="2 3" key="1">
    <citation type="submission" date="2019-09" db="EMBL/GenBank/DDBJ databases">
        <authorList>
            <person name="Leyn A S."/>
        </authorList>
    </citation>
    <scope>NUCLEOTIDE SEQUENCE [LARGE SCALE GENOMIC DNA]</scope>
    <source>
        <strain evidence="2">AA231_1</strain>
    </source>
</reference>
<organism evidence="2 3">
    <name type="scientific">Amycolatopsis camponoti</name>
    <dbReference type="NCBI Taxonomy" id="2606593"/>
    <lineage>
        <taxon>Bacteria</taxon>
        <taxon>Bacillati</taxon>
        <taxon>Actinomycetota</taxon>
        <taxon>Actinomycetes</taxon>
        <taxon>Pseudonocardiales</taxon>
        <taxon>Pseudonocardiaceae</taxon>
        <taxon>Amycolatopsis</taxon>
    </lineage>
</organism>
<evidence type="ECO:0000313" key="2">
    <source>
        <dbReference type="EMBL" id="VVJ18309.1"/>
    </source>
</evidence>